<dbReference type="PANTHER" id="PTHR24238">
    <property type="entry name" value="G-PROTEIN COUPLED RECEPTOR"/>
    <property type="match status" value="1"/>
</dbReference>
<dbReference type="EnsemblMetazoa" id="G7694.4">
    <property type="protein sequence ID" value="G7694.4:cds"/>
    <property type="gene ID" value="G7694"/>
</dbReference>
<dbReference type="EnsemblMetazoa" id="G7694.3">
    <property type="protein sequence ID" value="G7694.3:cds"/>
    <property type="gene ID" value="G7694"/>
</dbReference>
<dbReference type="GO" id="GO:0016020">
    <property type="term" value="C:membrane"/>
    <property type="evidence" value="ECO:0007669"/>
    <property type="project" value="UniProtKB-SubCell"/>
</dbReference>
<sequence length="333" mass="37906">MDADLDSLVDEYANKVFPTTATYYMAASLGALGNIIVLLVYIFRIKRQVHRYYIPVLAVVDFTGCVNNVVFFHFLDSHQYDYPSDALCRCISFLVIFNNGVSGHVILVIALQRYMMLCRPFAKQLNGGMRRASLLIVSALALFYGLPTFYASGTSNQTLNYGNKTYNTTTCSFVSHVSSKNNFQKGYFGFLLAMILLNIFITAGLYIPVLKRVYHSFARLEETSFPEEVPVNDEGEVMGGSRSSSRARMKHNMSLTVFCIIIVYIISFLPSLLTQTMALKEPSIADTAVHMNLYHFFARFYVFNHIVNPFIYIGFDVKFRKEITFLVTSFRRK</sequence>
<name>A0A8W8NKZ8_MAGGI</name>
<proteinExistence type="predicted"/>
<evidence type="ECO:0000256" key="1">
    <source>
        <dbReference type="ARBA" id="ARBA00004141"/>
    </source>
</evidence>
<dbReference type="InterPro" id="IPR017452">
    <property type="entry name" value="GPCR_Rhodpsn_7TM"/>
</dbReference>
<dbReference type="PRINTS" id="PR00237">
    <property type="entry name" value="GPCRRHODOPSN"/>
</dbReference>
<evidence type="ECO:0000256" key="6">
    <source>
        <dbReference type="ARBA" id="ARBA00023170"/>
    </source>
</evidence>
<evidence type="ECO:0000256" key="7">
    <source>
        <dbReference type="ARBA" id="ARBA00023224"/>
    </source>
</evidence>
<evidence type="ECO:0000313" key="11">
    <source>
        <dbReference type="Proteomes" id="UP000005408"/>
    </source>
</evidence>
<keyword evidence="4" id="KW-0297">G-protein coupled receptor</keyword>
<dbReference type="InterPro" id="IPR000276">
    <property type="entry name" value="GPCR_Rhodpsn"/>
</dbReference>
<dbReference type="EnsemblMetazoa" id="G7694.8">
    <property type="protein sequence ID" value="G7694.8:cds"/>
    <property type="gene ID" value="G7694"/>
</dbReference>
<dbReference type="PANTHER" id="PTHR24238:SF47">
    <property type="entry name" value="ECDYSTEROIDS_DOPAMINE RECEPTOR-RELATED"/>
    <property type="match status" value="1"/>
</dbReference>
<dbReference type="CDD" id="cd00637">
    <property type="entry name" value="7tm_classA_rhodopsin-like"/>
    <property type="match status" value="1"/>
</dbReference>
<dbReference type="AlphaFoldDB" id="A0A8W8NKZ8"/>
<feature type="transmembrane region" description="Helical" evidence="8">
    <location>
        <begin position="187"/>
        <end position="209"/>
    </location>
</feature>
<dbReference type="Gene3D" id="1.20.1070.10">
    <property type="entry name" value="Rhodopsin 7-helix transmembrane proteins"/>
    <property type="match status" value="1"/>
</dbReference>
<dbReference type="SUPFAM" id="SSF81321">
    <property type="entry name" value="Family A G protein-coupled receptor-like"/>
    <property type="match status" value="1"/>
</dbReference>
<evidence type="ECO:0000256" key="3">
    <source>
        <dbReference type="ARBA" id="ARBA00022989"/>
    </source>
</evidence>
<dbReference type="Pfam" id="PF00001">
    <property type="entry name" value="7tm_1"/>
    <property type="match status" value="1"/>
</dbReference>
<dbReference type="GO" id="GO:0004930">
    <property type="term" value="F:G protein-coupled receptor activity"/>
    <property type="evidence" value="ECO:0007669"/>
    <property type="project" value="UniProtKB-KW"/>
</dbReference>
<dbReference type="EnsemblMetazoa" id="G7694.7">
    <property type="protein sequence ID" value="G7694.7:cds"/>
    <property type="gene ID" value="G7694"/>
</dbReference>
<evidence type="ECO:0000256" key="4">
    <source>
        <dbReference type="ARBA" id="ARBA00023040"/>
    </source>
</evidence>
<dbReference type="Proteomes" id="UP000005408">
    <property type="component" value="Unassembled WGS sequence"/>
</dbReference>
<dbReference type="EnsemblMetazoa" id="G7694.2">
    <property type="protein sequence ID" value="G7694.2:cds"/>
    <property type="gene ID" value="G7694"/>
</dbReference>
<evidence type="ECO:0000313" key="10">
    <source>
        <dbReference type="EnsemblMetazoa" id="G7694.3:cds"/>
    </source>
</evidence>
<evidence type="ECO:0000259" key="9">
    <source>
        <dbReference type="PROSITE" id="PS50262"/>
    </source>
</evidence>
<evidence type="ECO:0000256" key="2">
    <source>
        <dbReference type="ARBA" id="ARBA00022692"/>
    </source>
</evidence>
<keyword evidence="7" id="KW-0807">Transducer</keyword>
<feature type="transmembrane region" description="Helical" evidence="8">
    <location>
        <begin position="52"/>
        <end position="71"/>
    </location>
</feature>
<keyword evidence="6" id="KW-0675">Receptor</keyword>
<feature type="transmembrane region" description="Helical" evidence="8">
    <location>
        <begin position="132"/>
        <end position="151"/>
    </location>
</feature>
<feature type="transmembrane region" description="Helical" evidence="8">
    <location>
        <begin position="293"/>
        <end position="315"/>
    </location>
</feature>
<evidence type="ECO:0000256" key="5">
    <source>
        <dbReference type="ARBA" id="ARBA00023136"/>
    </source>
</evidence>
<reference evidence="10" key="1">
    <citation type="submission" date="2022-08" db="UniProtKB">
        <authorList>
            <consortium name="EnsemblMetazoa"/>
        </authorList>
    </citation>
    <scope>IDENTIFICATION</scope>
    <source>
        <strain evidence="10">05x7-T-G4-1.051#20</strain>
    </source>
</reference>
<feature type="transmembrane region" description="Helical" evidence="8">
    <location>
        <begin position="91"/>
        <end position="111"/>
    </location>
</feature>
<feature type="transmembrane region" description="Helical" evidence="8">
    <location>
        <begin position="23"/>
        <end position="43"/>
    </location>
</feature>
<dbReference type="EnsemblMetazoa" id="G7694.5">
    <property type="protein sequence ID" value="G7694.5:cds"/>
    <property type="gene ID" value="G7694"/>
</dbReference>
<dbReference type="EnsemblMetazoa" id="G7694.6">
    <property type="protein sequence ID" value="G7694.6:cds"/>
    <property type="gene ID" value="G7694"/>
</dbReference>
<feature type="transmembrane region" description="Helical" evidence="8">
    <location>
        <begin position="252"/>
        <end position="273"/>
    </location>
</feature>
<organism evidence="10 11">
    <name type="scientific">Magallana gigas</name>
    <name type="common">Pacific oyster</name>
    <name type="synonym">Crassostrea gigas</name>
    <dbReference type="NCBI Taxonomy" id="29159"/>
    <lineage>
        <taxon>Eukaryota</taxon>
        <taxon>Metazoa</taxon>
        <taxon>Spiralia</taxon>
        <taxon>Lophotrochozoa</taxon>
        <taxon>Mollusca</taxon>
        <taxon>Bivalvia</taxon>
        <taxon>Autobranchia</taxon>
        <taxon>Pteriomorphia</taxon>
        <taxon>Ostreida</taxon>
        <taxon>Ostreoidea</taxon>
        <taxon>Ostreidae</taxon>
        <taxon>Magallana</taxon>
    </lineage>
</organism>
<keyword evidence="2 8" id="KW-0812">Transmembrane</keyword>
<keyword evidence="5 8" id="KW-0472">Membrane</keyword>
<accession>A0A8W8NKZ8</accession>
<evidence type="ECO:0000256" key="8">
    <source>
        <dbReference type="SAM" id="Phobius"/>
    </source>
</evidence>
<keyword evidence="11" id="KW-1185">Reference proteome</keyword>
<feature type="domain" description="G-protein coupled receptors family 1 profile" evidence="9">
    <location>
        <begin position="33"/>
        <end position="312"/>
    </location>
</feature>
<protein>
    <recommendedName>
        <fullName evidence="9">G-protein coupled receptors family 1 profile domain-containing protein</fullName>
    </recommendedName>
</protein>
<comment type="subcellular location">
    <subcellularLocation>
        <location evidence="1">Membrane</location>
        <topology evidence="1">Multi-pass membrane protein</topology>
    </subcellularLocation>
</comment>
<dbReference type="PROSITE" id="PS50262">
    <property type="entry name" value="G_PROTEIN_RECEP_F1_2"/>
    <property type="match status" value="1"/>
</dbReference>
<keyword evidence="3 8" id="KW-1133">Transmembrane helix</keyword>
<dbReference type="EnsemblMetazoa" id="G7694.1">
    <property type="protein sequence ID" value="G7694.1:cds"/>
    <property type="gene ID" value="G7694"/>
</dbReference>